<dbReference type="PATRIC" id="fig|1203610.3.peg.4619"/>
<protein>
    <submittedName>
        <fullName evidence="1">Uncharacterized protein</fullName>
    </submittedName>
</protein>
<keyword evidence="2" id="KW-1185">Reference proteome</keyword>
<proteinExistence type="predicted"/>
<name>A0A0F5IWE7_9BACT</name>
<dbReference type="PANTHER" id="PTHR35810">
    <property type="entry name" value="CYTOPLASMIC PROTEIN-RELATED"/>
    <property type="match status" value="1"/>
</dbReference>
<dbReference type="PANTHER" id="PTHR35810:SF1">
    <property type="entry name" value="CYTOPLASMIC PROTEIN"/>
    <property type="match status" value="1"/>
</dbReference>
<dbReference type="RefSeq" id="WP_028728987.1">
    <property type="nucleotide sequence ID" value="NZ_KE386763.1"/>
</dbReference>
<dbReference type="AlphaFoldDB" id="A0A0F5IWE7"/>
<dbReference type="HOGENOM" id="CLU_048266_3_2_10"/>
<accession>A0A0F5IWE7</accession>
<evidence type="ECO:0000313" key="1">
    <source>
        <dbReference type="EMBL" id="KKB49467.1"/>
    </source>
</evidence>
<evidence type="ECO:0000313" key="2">
    <source>
        <dbReference type="Proteomes" id="UP000033035"/>
    </source>
</evidence>
<sequence length="122" mass="13878">MKREIITITENGKVSVPDTVQMRDFEIAELFEVMIPTVRSNIRAIIKTGIATVDLTNGATLVGCNVVPDYHGLDMVVALAFRIQSFKAKLFREWIMLKCIANERQPIVLQYNCYSNSLREQN</sequence>
<comment type="caution">
    <text evidence="1">The sequence shown here is derived from an EMBL/GenBank/DDBJ whole genome shotgun (WGS) entry which is preliminary data.</text>
</comment>
<reference evidence="1 2" key="1">
    <citation type="submission" date="2013-04" db="EMBL/GenBank/DDBJ databases">
        <title>The Genome Sequence of Parabacteroides gordonii DSM 23371.</title>
        <authorList>
            <consortium name="The Broad Institute Genomics Platform"/>
            <person name="Earl A."/>
            <person name="Ward D."/>
            <person name="Feldgarden M."/>
            <person name="Gevers D."/>
            <person name="Martens E."/>
            <person name="Sakamoto M."/>
            <person name="Benno Y."/>
            <person name="Suzuki N."/>
            <person name="Matsunaga N."/>
            <person name="Koshihara K."/>
            <person name="Seki M."/>
            <person name="Komiya H."/>
            <person name="Walker B."/>
            <person name="Young S."/>
            <person name="Zeng Q."/>
            <person name="Gargeya S."/>
            <person name="Fitzgerald M."/>
            <person name="Haas B."/>
            <person name="Abouelleil A."/>
            <person name="Allen A.W."/>
            <person name="Alvarado L."/>
            <person name="Arachchi H.M."/>
            <person name="Berlin A.M."/>
            <person name="Chapman S.B."/>
            <person name="Gainer-Dewar J."/>
            <person name="Goldberg J."/>
            <person name="Griggs A."/>
            <person name="Gujja S."/>
            <person name="Hansen M."/>
            <person name="Howarth C."/>
            <person name="Imamovic A."/>
            <person name="Ireland A."/>
            <person name="Larimer J."/>
            <person name="McCowan C."/>
            <person name="Murphy C."/>
            <person name="Pearson M."/>
            <person name="Poon T.W."/>
            <person name="Priest M."/>
            <person name="Roberts A."/>
            <person name="Saif S."/>
            <person name="Shea T."/>
            <person name="Sisk P."/>
            <person name="Sykes S."/>
            <person name="Wortman J."/>
            <person name="Nusbaum C."/>
            <person name="Birren B."/>
        </authorList>
    </citation>
    <scope>NUCLEOTIDE SEQUENCE [LARGE SCALE GENOMIC DNA]</scope>
    <source>
        <strain evidence="1 2">MS-1</strain>
    </source>
</reference>
<gene>
    <name evidence="1" type="ORF">HMPREF1536_04531</name>
</gene>
<dbReference type="STRING" id="1203610.HMPREF1536_04531"/>
<organism evidence="1 2">
    <name type="scientific">Parabacteroides gordonii MS-1 = DSM 23371</name>
    <dbReference type="NCBI Taxonomy" id="1203610"/>
    <lineage>
        <taxon>Bacteria</taxon>
        <taxon>Pseudomonadati</taxon>
        <taxon>Bacteroidota</taxon>
        <taxon>Bacteroidia</taxon>
        <taxon>Bacteroidales</taxon>
        <taxon>Tannerellaceae</taxon>
        <taxon>Parabacteroides</taxon>
    </lineage>
</organism>
<dbReference type="Proteomes" id="UP000033035">
    <property type="component" value="Unassembled WGS sequence"/>
</dbReference>
<dbReference type="EMBL" id="AQHW01000025">
    <property type="protein sequence ID" value="KKB49467.1"/>
    <property type="molecule type" value="Genomic_DNA"/>
</dbReference>